<keyword evidence="3" id="KW-1185">Reference proteome</keyword>
<evidence type="ECO:0000313" key="3">
    <source>
        <dbReference type="Proteomes" id="UP000011682"/>
    </source>
</evidence>
<comment type="caution">
    <text evidence="2">The sequence shown here is derived from an EMBL/GenBank/DDBJ whole genome shotgun (WGS) entry which is preliminary data.</text>
</comment>
<dbReference type="SUPFAM" id="SSF89372">
    <property type="entry name" value="Fucose-specific lectin"/>
    <property type="match status" value="1"/>
</dbReference>
<organism evidence="2 3">
    <name type="scientific">Cystobacter fuscus (strain ATCC 25194 / DSM 2262 / NBRC 100088 / M29)</name>
    <dbReference type="NCBI Taxonomy" id="1242864"/>
    <lineage>
        <taxon>Bacteria</taxon>
        <taxon>Pseudomonadati</taxon>
        <taxon>Myxococcota</taxon>
        <taxon>Myxococcia</taxon>
        <taxon>Myxococcales</taxon>
        <taxon>Cystobacterineae</taxon>
        <taxon>Archangiaceae</taxon>
        <taxon>Cystobacter</taxon>
    </lineage>
</organism>
<dbReference type="eggNOG" id="COG4447">
    <property type="taxonomic scope" value="Bacteria"/>
</dbReference>
<dbReference type="AlphaFoldDB" id="S9NWI5"/>
<dbReference type="Proteomes" id="UP000011682">
    <property type="component" value="Unassembled WGS sequence"/>
</dbReference>
<evidence type="ECO:0000313" key="2">
    <source>
        <dbReference type="EMBL" id="EPX55266.1"/>
    </source>
</evidence>
<name>S9NWI5_CYSF2</name>
<gene>
    <name evidence="2" type="ORF">D187_009473</name>
</gene>
<dbReference type="EMBL" id="ANAH02000073">
    <property type="protein sequence ID" value="EPX55266.1"/>
    <property type="molecule type" value="Genomic_DNA"/>
</dbReference>
<dbReference type="RefSeq" id="WP_002624503.1">
    <property type="nucleotide sequence ID" value="NZ_ANAH02000073.1"/>
</dbReference>
<sequence length="596" mass="64861">MSMIIGSVALLAAVLASTAPVLPVKVGNALTLPAQRHAVRMDTGGGRPATWLLAVQQEGVEGRGLSFYRSEDEGRTFRFYAPIQPDGSHADRADLVAVGRDVALVYSWESPGLKASSRHDVYFQWWRYQPDSHDWAPEPAVRIFNADDSTAYTRALLARDSRGRLWVQAFRLDSDGGSTAVLSVSSDGGASFQRQANLGRVKRRGGGRLLSVGSKLVFLYAMHDGFEPTRMRIRRDSDPVESWGDVKTAFSDGIYHGAALSAVADGEGGMHLVYKDETERLYYRHFDGTSFGSRTLLESSRDWAMQAATTRVGKTLYVFYNVMRSAGKAYELHARTLKDGRFSDPVVLDSKRTFKGYPNALETLPEGVDDVPCFFGESPDDNSRGNMVRVKLDAPGGGGPAEPPRPAPSDDLPSPGRELFRDGFSRNSSRGLGSDWSLSGLWLANGKRAVSDLDNAEGSNHALAPLSRCRDCQVEAWLQHFAADEAGVVLRAQGDAFYALVYLPSGRIQIRRYRDGKSTVLAEAASGQSSAWEGATFTLAAWGTQPVHLAASVNGQVRLRVTDTSSAAPSDEGLAGLLTPIAGIWFDDFRVRALED</sequence>
<proteinExistence type="predicted"/>
<feature type="region of interest" description="Disordered" evidence="1">
    <location>
        <begin position="377"/>
        <end position="426"/>
    </location>
</feature>
<evidence type="ECO:0000256" key="1">
    <source>
        <dbReference type="SAM" id="MobiDB-lite"/>
    </source>
</evidence>
<accession>S9NWI5</accession>
<reference evidence="2" key="1">
    <citation type="submission" date="2013-05" db="EMBL/GenBank/DDBJ databases">
        <title>Genome assembly of Cystobacter fuscus DSM 2262.</title>
        <authorList>
            <person name="Sharma G."/>
            <person name="Khatri I."/>
            <person name="Kaur C."/>
            <person name="Mayilraj S."/>
            <person name="Subramanian S."/>
        </authorList>
    </citation>
    <scope>NUCLEOTIDE SEQUENCE [LARGE SCALE GENOMIC DNA]</scope>
    <source>
        <strain evidence="2">DSM 2262</strain>
    </source>
</reference>
<protein>
    <recommendedName>
        <fullName evidence="4">Exo-alpha-sialidase</fullName>
    </recommendedName>
</protein>
<evidence type="ECO:0008006" key="4">
    <source>
        <dbReference type="Google" id="ProtNLM"/>
    </source>
</evidence>
<dbReference type="Gene3D" id="2.60.120.560">
    <property type="entry name" value="Exo-inulinase, domain 1"/>
    <property type="match status" value="1"/>
</dbReference>